<keyword evidence="5" id="KW-0547">Nucleotide-binding</keyword>
<dbReference type="Pfam" id="PF01039">
    <property type="entry name" value="Carboxyl_trans"/>
    <property type="match status" value="1"/>
</dbReference>
<evidence type="ECO:0000256" key="3">
    <source>
        <dbReference type="ARBA" id="ARBA00022679"/>
    </source>
</evidence>
<evidence type="ECO:0000259" key="12">
    <source>
        <dbReference type="PROSITE" id="PS50980"/>
    </source>
</evidence>
<dbReference type="InterPro" id="IPR034733">
    <property type="entry name" value="AcCoA_carboxyl_beta"/>
</dbReference>
<proteinExistence type="inferred from homology"/>
<evidence type="ECO:0000256" key="4">
    <source>
        <dbReference type="ARBA" id="ARBA00022723"/>
    </source>
</evidence>
<name>A0A382J729_9ZZZZ</name>
<evidence type="ECO:0000256" key="9">
    <source>
        <dbReference type="ARBA" id="ARBA00022840"/>
    </source>
</evidence>
<evidence type="ECO:0000256" key="6">
    <source>
        <dbReference type="ARBA" id="ARBA00022771"/>
    </source>
</evidence>
<dbReference type="GO" id="GO:2001295">
    <property type="term" value="P:malonyl-CoA biosynthetic process"/>
    <property type="evidence" value="ECO:0007669"/>
    <property type="project" value="TreeGrafter"/>
</dbReference>
<dbReference type="PROSITE" id="PS50980">
    <property type="entry name" value="COA_CT_NTER"/>
    <property type="match status" value="1"/>
</dbReference>
<dbReference type="HAMAP" id="MF_01395">
    <property type="entry name" value="AcetylCoA_CT_beta"/>
    <property type="match status" value="1"/>
</dbReference>
<protein>
    <recommendedName>
        <fullName evidence="12">CoA carboxyltransferase N-terminal domain-containing protein</fullName>
    </recommendedName>
</protein>
<evidence type="ECO:0000256" key="8">
    <source>
        <dbReference type="ARBA" id="ARBA00022833"/>
    </source>
</evidence>
<comment type="subcellular location">
    <subcellularLocation>
        <location evidence="1">Cytoplasm</location>
    </subcellularLocation>
</comment>
<keyword evidence="4" id="KW-0479">Metal-binding</keyword>
<dbReference type="GO" id="GO:0003989">
    <property type="term" value="F:acetyl-CoA carboxylase activity"/>
    <property type="evidence" value="ECO:0007669"/>
    <property type="project" value="InterPro"/>
</dbReference>
<dbReference type="InterPro" id="IPR011762">
    <property type="entry name" value="COA_CT_N"/>
</dbReference>
<dbReference type="Pfam" id="PF17848">
    <property type="entry name" value="Zn_ribbon_ACC"/>
    <property type="match status" value="1"/>
</dbReference>
<keyword evidence="2" id="KW-0444">Lipid biosynthesis</keyword>
<gene>
    <name evidence="13" type="ORF">METZ01_LOCUS260452</name>
</gene>
<dbReference type="GO" id="GO:0009329">
    <property type="term" value="C:acetate CoA-transferase complex"/>
    <property type="evidence" value="ECO:0007669"/>
    <property type="project" value="TreeGrafter"/>
</dbReference>
<sequence>MNWITKFIKPKIKSLLKKRSAGGDKTALWTTCECKNLIYKDELFNNLSVCPNCGSHHKLTCEERFKIFFDNKEYTILETPLPKDDPLKFSDTKKYTDRLKQARELTKQSDAISIAHGKLKNINITVGAQNFSFIGGSLGAASGEAFIHGIQYAIDNETPFVFFSCSGGARMMESAISLMQMSRCVLAVNELKKHNLPYIVIMTNPTAGGVTASFAGLGDVIIAEPKATICFAGKRVVQDTMKEELPEGFQTAEFVRDHGGIDLVVERKYLRSTTSTLLSILLKKKEGQAISETSDVTTFDETLPKTSKAV</sequence>
<dbReference type="AlphaFoldDB" id="A0A382J729"/>
<keyword evidence="8" id="KW-0862">Zinc</keyword>
<dbReference type="PANTHER" id="PTHR42995">
    <property type="entry name" value="ACETYL-COENZYME A CARBOXYLASE CARBOXYL TRANSFERASE SUBUNIT BETA, CHLOROPLASTIC"/>
    <property type="match status" value="1"/>
</dbReference>
<dbReference type="SUPFAM" id="SSF52096">
    <property type="entry name" value="ClpP/crotonase"/>
    <property type="match status" value="1"/>
</dbReference>
<keyword evidence="7" id="KW-0276">Fatty acid metabolism</keyword>
<dbReference type="GO" id="GO:0016740">
    <property type="term" value="F:transferase activity"/>
    <property type="evidence" value="ECO:0007669"/>
    <property type="project" value="UniProtKB-KW"/>
</dbReference>
<dbReference type="EMBL" id="UINC01072159">
    <property type="protein sequence ID" value="SVC07598.1"/>
    <property type="molecule type" value="Genomic_DNA"/>
</dbReference>
<dbReference type="PANTHER" id="PTHR42995:SF5">
    <property type="entry name" value="ACETYL-COENZYME A CARBOXYLASE CARBOXYL TRANSFERASE SUBUNIT BETA, CHLOROPLASTIC"/>
    <property type="match status" value="1"/>
</dbReference>
<dbReference type="GO" id="GO:0005524">
    <property type="term" value="F:ATP binding"/>
    <property type="evidence" value="ECO:0007669"/>
    <property type="project" value="UniProtKB-KW"/>
</dbReference>
<reference evidence="13" key="1">
    <citation type="submission" date="2018-05" db="EMBL/GenBank/DDBJ databases">
        <authorList>
            <person name="Lanie J.A."/>
            <person name="Ng W.-L."/>
            <person name="Kazmierczak K.M."/>
            <person name="Andrzejewski T.M."/>
            <person name="Davidsen T.M."/>
            <person name="Wayne K.J."/>
            <person name="Tettelin H."/>
            <person name="Glass J.I."/>
            <person name="Rusch D."/>
            <person name="Podicherti R."/>
            <person name="Tsui H.-C.T."/>
            <person name="Winkler M.E."/>
        </authorList>
    </citation>
    <scope>NUCLEOTIDE SEQUENCE</scope>
</reference>
<keyword evidence="3" id="KW-0808">Transferase</keyword>
<keyword evidence="11" id="KW-0275">Fatty acid biosynthesis</keyword>
<dbReference type="PRINTS" id="PR01070">
    <property type="entry name" value="ACCCTRFRASEB"/>
</dbReference>
<dbReference type="GO" id="GO:0006633">
    <property type="term" value="P:fatty acid biosynthetic process"/>
    <property type="evidence" value="ECO:0007669"/>
    <property type="project" value="UniProtKB-KW"/>
</dbReference>
<evidence type="ECO:0000256" key="5">
    <source>
        <dbReference type="ARBA" id="ARBA00022741"/>
    </source>
</evidence>
<dbReference type="InterPro" id="IPR000438">
    <property type="entry name" value="Acetyl_CoA_COase_Trfase_b_su"/>
</dbReference>
<evidence type="ECO:0000256" key="10">
    <source>
        <dbReference type="ARBA" id="ARBA00023098"/>
    </source>
</evidence>
<keyword evidence="6" id="KW-0863">Zinc-finger</keyword>
<evidence type="ECO:0000313" key="13">
    <source>
        <dbReference type="EMBL" id="SVC07598.1"/>
    </source>
</evidence>
<evidence type="ECO:0000256" key="1">
    <source>
        <dbReference type="ARBA" id="ARBA00004496"/>
    </source>
</evidence>
<dbReference type="Gene3D" id="3.90.226.10">
    <property type="entry name" value="2-enoyl-CoA Hydratase, Chain A, domain 1"/>
    <property type="match status" value="1"/>
</dbReference>
<dbReference type="InterPro" id="IPR029045">
    <property type="entry name" value="ClpP/crotonase-like_dom_sf"/>
</dbReference>
<feature type="domain" description="CoA carboxyltransferase N-terminal" evidence="12">
    <location>
        <begin position="27"/>
        <end position="296"/>
    </location>
</feature>
<dbReference type="GO" id="GO:0008270">
    <property type="term" value="F:zinc ion binding"/>
    <property type="evidence" value="ECO:0007669"/>
    <property type="project" value="UniProtKB-KW"/>
</dbReference>
<evidence type="ECO:0000256" key="11">
    <source>
        <dbReference type="ARBA" id="ARBA00023160"/>
    </source>
</evidence>
<dbReference type="InterPro" id="IPR041010">
    <property type="entry name" value="Znf-ACC"/>
</dbReference>
<accession>A0A382J729</accession>
<organism evidence="13">
    <name type="scientific">marine metagenome</name>
    <dbReference type="NCBI Taxonomy" id="408172"/>
    <lineage>
        <taxon>unclassified sequences</taxon>
        <taxon>metagenomes</taxon>
        <taxon>ecological metagenomes</taxon>
    </lineage>
</organism>
<keyword evidence="10" id="KW-0443">Lipid metabolism</keyword>
<evidence type="ECO:0000256" key="2">
    <source>
        <dbReference type="ARBA" id="ARBA00022516"/>
    </source>
</evidence>
<keyword evidence="9" id="KW-0067">ATP-binding</keyword>
<evidence type="ECO:0000256" key="7">
    <source>
        <dbReference type="ARBA" id="ARBA00022832"/>
    </source>
</evidence>